<dbReference type="RefSeq" id="XP_065963523.1">
    <property type="nucleotide sequence ID" value="XM_066106585.1"/>
</dbReference>
<feature type="compositionally biased region" description="Basic and acidic residues" evidence="1">
    <location>
        <begin position="160"/>
        <end position="169"/>
    </location>
</feature>
<dbReference type="GeneID" id="6348329"/>
<evidence type="ECO:0000256" key="1">
    <source>
        <dbReference type="SAM" id="MobiDB-lite"/>
    </source>
</evidence>
<dbReference type="AlphaFoldDB" id="A0A317A9A5"/>
<protein>
    <submittedName>
        <fullName evidence="2">Uncharacterized protein</fullName>
    </submittedName>
</protein>
<dbReference type="EMBL" id="NQIK02000003">
    <property type="protein sequence ID" value="KAF7573456.1"/>
    <property type="molecule type" value="Genomic_DNA"/>
</dbReference>
<sequence length="225" mass="25039">MSTSKSSWLDSYRLQITDHSLGRATLDLLVDISDDEAGNSDNTTPIPVQIPVQQMISLPISGVSALTAYLHYYPSTVADVEALVSAFIEEHALMDKLAENIGYFSVYGFITPVEVEQMLIHILIKGEVYHELYELTNSQIAYFNHQASLQDLGHQGLEHIEPPVRTESKKSKKTKNAPKHQTPASVRHAGYPTGESFAQTRLHNGPGLYDKKATFCLPKNDTREV</sequence>
<evidence type="ECO:0000313" key="3">
    <source>
        <dbReference type="Proteomes" id="UP000245464"/>
    </source>
</evidence>
<organism evidence="2 3">
    <name type="scientific">Pyrenophora tritici-repentis</name>
    <dbReference type="NCBI Taxonomy" id="45151"/>
    <lineage>
        <taxon>Eukaryota</taxon>
        <taxon>Fungi</taxon>
        <taxon>Dikarya</taxon>
        <taxon>Ascomycota</taxon>
        <taxon>Pezizomycotina</taxon>
        <taxon>Dothideomycetes</taxon>
        <taxon>Pleosporomycetidae</taxon>
        <taxon>Pleosporales</taxon>
        <taxon>Pleosporineae</taxon>
        <taxon>Pleosporaceae</taxon>
        <taxon>Pyrenophora</taxon>
    </lineage>
</organism>
<dbReference type="Proteomes" id="UP000245464">
    <property type="component" value="Chromosome 3"/>
</dbReference>
<proteinExistence type="predicted"/>
<reference evidence="2" key="1">
    <citation type="journal article" date="2018" name="BMC Genomics">
        <title>Comparative genomics of the wheat fungal pathogen Pyrenophora tritici-repentis reveals chromosomal variations and genome plasticity.</title>
        <authorList>
            <person name="Moolhuijzen P."/>
            <person name="See P.T."/>
            <person name="Hane J.K."/>
            <person name="Shi G."/>
            <person name="Liu Z."/>
            <person name="Oliver R.P."/>
            <person name="Moffat C.S."/>
        </authorList>
    </citation>
    <scope>NUCLEOTIDE SEQUENCE [LARGE SCALE GENOMIC DNA]</scope>
    <source>
        <strain evidence="2">M4</strain>
    </source>
</reference>
<comment type="caution">
    <text evidence="2">The sequence shown here is derived from an EMBL/GenBank/DDBJ whole genome shotgun (WGS) entry which is preliminary data.</text>
</comment>
<accession>A0A317A9A5</accession>
<feature type="region of interest" description="Disordered" evidence="1">
    <location>
        <begin position="160"/>
        <end position="197"/>
    </location>
</feature>
<dbReference type="KEGG" id="ptrr:6348329"/>
<gene>
    <name evidence="2" type="ORF">PtrM4_083610</name>
</gene>
<name>A0A317A9A5_9PLEO</name>
<evidence type="ECO:0000313" key="2">
    <source>
        <dbReference type="EMBL" id="KAF7573456.1"/>
    </source>
</evidence>